<gene>
    <name evidence="1" type="ORF">GAK29_03529</name>
</gene>
<organism evidence="1 2">
    <name type="scientific">Acinetobacter bereziniae</name>
    <name type="common">Acinetobacter genomosp. 10</name>
    <dbReference type="NCBI Taxonomy" id="106648"/>
    <lineage>
        <taxon>Bacteria</taxon>
        <taxon>Pseudomonadati</taxon>
        <taxon>Pseudomonadota</taxon>
        <taxon>Gammaproteobacteria</taxon>
        <taxon>Moraxellales</taxon>
        <taxon>Moraxellaceae</taxon>
        <taxon>Acinetobacter</taxon>
    </lineage>
</organism>
<dbReference type="AlphaFoldDB" id="A0A833UPC6"/>
<protein>
    <submittedName>
        <fullName evidence="1">Uncharacterized protein</fullName>
    </submittedName>
</protein>
<dbReference type="Proteomes" id="UP000490535">
    <property type="component" value="Unassembled WGS sequence"/>
</dbReference>
<name>A0A833UPC6_ACIBZ</name>
<evidence type="ECO:0000313" key="2">
    <source>
        <dbReference type="Proteomes" id="UP000490535"/>
    </source>
</evidence>
<accession>A0A833UPC6</accession>
<evidence type="ECO:0000313" key="1">
    <source>
        <dbReference type="EMBL" id="KAF1020889.1"/>
    </source>
</evidence>
<sequence length="73" mass="8432">MIEDRAWVFLKKKDQAYIFCQGTRQLEVIPPQELVGNKILGSGDIGRQIENKWNIILSHTINGTLNRCYLKSK</sequence>
<reference evidence="2" key="1">
    <citation type="journal article" date="2020" name="MBio">
        <title>Horizontal gene transfer to a defensive symbiont with a reduced genome amongst a multipartite beetle microbiome.</title>
        <authorList>
            <person name="Waterworth S.C."/>
            <person name="Florez L.V."/>
            <person name="Rees E.R."/>
            <person name="Hertweck C."/>
            <person name="Kaltenpoth M."/>
            <person name="Kwan J.C."/>
        </authorList>
    </citation>
    <scope>NUCLEOTIDE SEQUENCE [LARGE SCALE GENOMIC DNA]</scope>
</reference>
<proteinExistence type="predicted"/>
<comment type="caution">
    <text evidence="1">The sequence shown here is derived from an EMBL/GenBank/DDBJ whole genome shotgun (WGS) entry which is preliminary data.</text>
</comment>
<dbReference type="EMBL" id="WNDP01000114">
    <property type="protein sequence ID" value="KAF1020889.1"/>
    <property type="molecule type" value="Genomic_DNA"/>
</dbReference>